<keyword evidence="5 6" id="KW-0472">Membrane</keyword>
<dbReference type="AlphaFoldDB" id="A0A5M3Y0J9"/>
<proteinExistence type="predicted"/>
<dbReference type="Pfam" id="PF07690">
    <property type="entry name" value="MFS_1"/>
    <property type="match status" value="1"/>
</dbReference>
<dbReference type="SUPFAM" id="SSF103473">
    <property type="entry name" value="MFS general substrate transporter"/>
    <property type="match status" value="1"/>
</dbReference>
<feature type="transmembrane region" description="Helical" evidence="6">
    <location>
        <begin position="286"/>
        <end position="305"/>
    </location>
</feature>
<feature type="transmembrane region" description="Helical" evidence="6">
    <location>
        <begin position="257"/>
        <end position="274"/>
    </location>
</feature>
<keyword evidence="3 6" id="KW-0812">Transmembrane</keyword>
<dbReference type="PANTHER" id="PTHR23513">
    <property type="entry name" value="INTEGRAL MEMBRANE EFFLUX PROTEIN-RELATED"/>
    <property type="match status" value="1"/>
</dbReference>
<comment type="subcellular location">
    <subcellularLocation>
        <location evidence="1">Cell membrane</location>
        <topology evidence="1">Multi-pass membrane protein</topology>
    </subcellularLocation>
</comment>
<dbReference type="OrthoDB" id="3227279at2"/>
<comment type="caution">
    <text evidence="7">The sequence shown here is derived from an EMBL/GenBank/DDBJ whole genome shotgun (WGS) entry which is preliminary data.</text>
</comment>
<dbReference type="InterPro" id="IPR011701">
    <property type="entry name" value="MFS"/>
</dbReference>
<name>A0A5M3Y0J9_9ACTN</name>
<feature type="transmembrane region" description="Helical" evidence="6">
    <location>
        <begin position="14"/>
        <end position="41"/>
    </location>
</feature>
<keyword evidence="8" id="KW-1185">Reference proteome</keyword>
<evidence type="ECO:0000256" key="1">
    <source>
        <dbReference type="ARBA" id="ARBA00004651"/>
    </source>
</evidence>
<dbReference type="GO" id="GO:0005886">
    <property type="term" value="C:plasma membrane"/>
    <property type="evidence" value="ECO:0007669"/>
    <property type="project" value="UniProtKB-SubCell"/>
</dbReference>
<feature type="transmembrane region" description="Helical" evidence="6">
    <location>
        <begin position="159"/>
        <end position="182"/>
    </location>
</feature>
<dbReference type="Proteomes" id="UP000377595">
    <property type="component" value="Unassembled WGS sequence"/>
</dbReference>
<feature type="transmembrane region" description="Helical" evidence="6">
    <location>
        <begin position="348"/>
        <end position="370"/>
    </location>
</feature>
<dbReference type="EMBL" id="BLAF01000095">
    <property type="protein sequence ID" value="GES26716.1"/>
    <property type="molecule type" value="Genomic_DNA"/>
</dbReference>
<feature type="transmembrane region" description="Helical" evidence="6">
    <location>
        <begin position="80"/>
        <end position="98"/>
    </location>
</feature>
<evidence type="ECO:0000313" key="8">
    <source>
        <dbReference type="Proteomes" id="UP000377595"/>
    </source>
</evidence>
<keyword evidence="2" id="KW-1003">Cell membrane</keyword>
<evidence type="ECO:0000313" key="7">
    <source>
        <dbReference type="EMBL" id="GES26716.1"/>
    </source>
</evidence>
<keyword evidence="4 6" id="KW-1133">Transmembrane helix</keyword>
<evidence type="ECO:0000256" key="4">
    <source>
        <dbReference type="ARBA" id="ARBA00022989"/>
    </source>
</evidence>
<evidence type="ECO:0000256" key="3">
    <source>
        <dbReference type="ARBA" id="ARBA00022692"/>
    </source>
</evidence>
<protein>
    <submittedName>
        <fullName evidence="7">MFS transporter</fullName>
    </submittedName>
</protein>
<gene>
    <name evidence="7" type="ORF">Aple_096150</name>
</gene>
<dbReference type="InterPro" id="IPR036259">
    <property type="entry name" value="MFS_trans_sf"/>
</dbReference>
<evidence type="ECO:0000256" key="2">
    <source>
        <dbReference type="ARBA" id="ARBA00022475"/>
    </source>
</evidence>
<accession>A0A5M3Y0J9</accession>
<dbReference type="CDD" id="cd06173">
    <property type="entry name" value="MFS_MefA_like"/>
    <property type="match status" value="1"/>
</dbReference>
<dbReference type="Gene3D" id="1.20.1250.20">
    <property type="entry name" value="MFS general substrate transporter like domains"/>
    <property type="match status" value="1"/>
</dbReference>
<feature type="transmembrane region" description="Helical" evidence="6">
    <location>
        <begin position="47"/>
        <end position="68"/>
    </location>
</feature>
<dbReference type="GO" id="GO:0022857">
    <property type="term" value="F:transmembrane transporter activity"/>
    <property type="evidence" value="ECO:0007669"/>
    <property type="project" value="InterPro"/>
</dbReference>
<feature type="transmembrane region" description="Helical" evidence="6">
    <location>
        <begin position="219"/>
        <end position="245"/>
    </location>
</feature>
<organism evidence="7 8">
    <name type="scientific">Acrocarpospora pleiomorpha</name>
    <dbReference type="NCBI Taxonomy" id="90975"/>
    <lineage>
        <taxon>Bacteria</taxon>
        <taxon>Bacillati</taxon>
        <taxon>Actinomycetota</taxon>
        <taxon>Actinomycetes</taxon>
        <taxon>Streptosporangiales</taxon>
        <taxon>Streptosporangiaceae</taxon>
        <taxon>Acrocarpospora</taxon>
    </lineage>
</organism>
<evidence type="ECO:0000256" key="6">
    <source>
        <dbReference type="SAM" id="Phobius"/>
    </source>
</evidence>
<reference evidence="7 8" key="1">
    <citation type="submission" date="2019-10" db="EMBL/GenBank/DDBJ databases">
        <title>Whole genome shotgun sequence of Acrocarpospora pleiomorpha NBRC 16267.</title>
        <authorList>
            <person name="Ichikawa N."/>
            <person name="Kimura A."/>
            <person name="Kitahashi Y."/>
            <person name="Komaki H."/>
            <person name="Oguchi A."/>
        </authorList>
    </citation>
    <scope>NUCLEOTIDE SEQUENCE [LARGE SCALE GENOMIC DNA]</scope>
    <source>
        <strain evidence="7 8">NBRC 16267</strain>
    </source>
</reference>
<evidence type="ECO:0000256" key="5">
    <source>
        <dbReference type="ARBA" id="ARBA00023136"/>
    </source>
</evidence>
<dbReference type="RefSeq" id="WP_155351405.1">
    <property type="nucleotide sequence ID" value="NZ_BAAAHM010000049.1"/>
</dbReference>
<dbReference type="PANTHER" id="PTHR23513:SF6">
    <property type="entry name" value="MAJOR FACILITATOR SUPERFAMILY ASSOCIATED DOMAIN-CONTAINING PROTEIN"/>
    <property type="match status" value="1"/>
</dbReference>
<sequence>MTQREAPHPLRRRALFLLWIASFCTEVTRWALLIALPLYALSITRSALITSTVAMLGLLPSLLLTPLAGILADRWNRSRFMACLTIFRALLLLPLLLVHDSRQLWIVYLVVATEAGLTAMFESVKNAMVPSVIEADQLITANASISLSSNLGRLAGSPLGGFVLAWSGIPGIVAAAVTPLIITVLLVLALPGTIAVTQAAPAFWRGASAGLQLIRHTPALRAVAVVLGLLALAQGMFVILFLLFVTDLLGGGEPEAGLLRGVQAVGGLLGGALTAHLARKLNTRRLTTYSLLAFGLISLAIWNSASLTTALWFYAGLFTLSGAPSVWFMAAWLSLAQQETPHELQGRVMSALLALSDGLQAAGLMLAGALAGLVPILALLNGQALLFFLAAALFWRMLAIPLPNKLVKASHQGGSIFPVP</sequence>